<gene>
    <name evidence="1" type="ordered locus">P9303_01251</name>
</gene>
<dbReference type="InterPro" id="IPR001343">
    <property type="entry name" value="Hemolysn_Ca-bd"/>
</dbReference>
<name>A2C5X0_PROM3</name>
<protein>
    <submittedName>
        <fullName evidence="1">Uncharacterized protein</fullName>
    </submittedName>
</protein>
<dbReference type="PRINTS" id="PR00313">
    <property type="entry name" value="CABNDNGRPT"/>
</dbReference>
<dbReference type="GO" id="GO:0005509">
    <property type="term" value="F:calcium ion binding"/>
    <property type="evidence" value="ECO:0007669"/>
    <property type="project" value="InterPro"/>
</dbReference>
<dbReference type="STRING" id="59922.P9303_01251"/>
<dbReference type="AlphaFoldDB" id="A2C5X0"/>
<dbReference type="Pfam" id="PF00353">
    <property type="entry name" value="HemolysinCabind"/>
    <property type="match status" value="5"/>
</dbReference>
<dbReference type="Gene3D" id="2.150.10.10">
    <property type="entry name" value="Serralysin-like metalloprotease, C-terminal"/>
    <property type="match status" value="1"/>
</dbReference>
<sequence>MTTNTLTGTTGNDILNSPGSVSTLVQGLQGNDTITLNKDSDVAQAGKGDDTVNVNIVGVSDTTVKGGKGADTLTLGTSVTVLSGNWYGGSGNDSIDVRGGGQTVTSLSNVTIAGNAGNDTINSQSATIAQSEIKSGKGDDRLTILEGATNSTVRMGKGADSIHALASFTSSSILGNSGFDTISASAITAGSTPFIGGGKGTDSISIATQLGTIVGGYGADSITALAAFGGGIVYGDANGVTTGGTGTGTSADGADRISFSAGTVSGATTVYSGGGNDIITTANTSGTAGTNMHIDGGKGADKIGTTSTTFLASNSIYGGDGHDTILMINSVSGLILGGKGNDSIKIGTYTALDTSVNGGAGNDTITVSNGAVNSAATFMTLNGGGGVDSIVLGSWTANNVLSAAGASGNNIGNVVYGSAAAAGDVIRFTNTLNVVDSANWLGDTQIAVNNARNGWTAYGFSQVGSIGCFVNGDDLIIGVASFVGGTVGVNVNIINGAELVKVTNLGALTYNASNFGFTVGTVDGQLGITFT</sequence>
<dbReference type="Proteomes" id="UP000002274">
    <property type="component" value="Chromosome"/>
</dbReference>
<dbReference type="EMBL" id="CP000554">
    <property type="protein sequence ID" value="ABM76880.1"/>
    <property type="molecule type" value="Genomic_DNA"/>
</dbReference>
<dbReference type="HOGENOM" id="CLU_512728_0_0_3"/>
<proteinExistence type="predicted"/>
<dbReference type="Gene3D" id="2.160.20.160">
    <property type="match status" value="1"/>
</dbReference>
<reference evidence="1 2" key="1">
    <citation type="journal article" date="2007" name="PLoS Genet.">
        <title>Patterns and implications of gene gain and loss in the evolution of Prochlorococcus.</title>
        <authorList>
            <person name="Kettler G.C."/>
            <person name="Martiny A.C."/>
            <person name="Huang K."/>
            <person name="Zucker J."/>
            <person name="Coleman M.L."/>
            <person name="Rodrigue S."/>
            <person name="Chen F."/>
            <person name="Lapidus A."/>
            <person name="Ferriera S."/>
            <person name="Johnson J."/>
            <person name="Steglich C."/>
            <person name="Church G.M."/>
            <person name="Richardson P."/>
            <person name="Chisholm S.W."/>
        </authorList>
    </citation>
    <scope>NUCLEOTIDE SEQUENCE [LARGE SCALE GENOMIC DNA]</scope>
    <source>
        <strain evidence="1 2">MIT 9303</strain>
    </source>
</reference>
<dbReference type="InterPro" id="IPR011049">
    <property type="entry name" value="Serralysin-like_metalloprot_C"/>
</dbReference>
<accession>A2C5X0</accession>
<evidence type="ECO:0000313" key="1">
    <source>
        <dbReference type="EMBL" id="ABM76880.1"/>
    </source>
</evidence>
<evidence type="ECO:0000313" key="2">
    <source>
        <dbReference type="Proteomes" id="UP000002274"/>
    </source>
</evidence>
<dbReference type="KEGG" id="pmf:P9303_01251"/>
<dbReference type="SUPFAM" id="SSF51120">
    <property type="entry name" value="beta-Roll"/>
    <property type="match status" value="2"/>
</dbReference>
<organism evidence="1 2">
    <name type="scientific">Prochlorococcus marinus (strain MIT 9303)</name>
    <dbReference type="NCBI Taxonomy" id="59922"/>
    <lineage>
        <taxon>Bacteria</taxon>
        <taxon>Bacillati</taxon>
        <taxon>Cyanobacteriota</taxon>
        <taxon>Cyanophyceae</taxon>
        <taxon>Synechococcales</taxon>
        <taxon>Prochlorococcaceae</taxon>
        <taxon>Prochlorococcus</taxon>
    </lineage>
</organism>